<keyword evidence="1" id="KW-1133">Transmembrane helix</keyword>
<keyword evidence="1" id="KW-0472">Membrane</keyword>
<feature type="transmembrane region" description="Helical" evidence="1">
    <location>
        <begin position="193"/>
        <end position="216"/>
    </location>
</feature>
<sequence>MPFLSDDGRPLDELALAQRPADGYRFELQAPFVYVDPVSGRHYPVPAQRGQQVDTDLASVPSLVWAFIASYGRQSAPAVMHDVHAAPFDDPASPDRRAELERRREVDRVFRTALREQGVPRLRAGLMWAWVSADRERGLAGVAGWVFFAQAILGAIVVVAASVLAFWNIGWLVLAVVPAVAAVPWWRRAPLMLLLNYSGAVLAPLVVLQLAAVLPFRIIEAIVELVTGGDPGSVVRPTVVWGSGRDREA</sequence>
<keyword evidence="3" id="KW-1185">Reference proteome</keyword>
<gene>
    <name evidence="2" type="ORF">GCM10009749_25810</name>
</gene>
<protein>
    <recommendedName>
        <fullName evidence="4">DUF1353 domain-containing protein</fullName>
    </recommendedName>
</protein>
<dbReference type="EMBL" id="BAAANJ010000009">
    <property type="protein sequence ID" value="GAA1815011.1"/>
    <property type="molecule type" value="Genomic_DNA"/>
</dbReference>
<reference evidence="2 3" key="1">
    <citation type="journal article" date="2019" name="Int. J. Syst. Evol. Microbiol.">
        <title>The Global Catalogue of Microorganisms (GCM) 10K type strain sequencing project: providing services to taxonomists for standard genome sequencing and annotation.</title>
        <authorList>
            <consortium name="The Broad Institute Genomics Platform"/>
            <consortium name="The Broad Institute Genome Sequencing Center for Infectious Disease"/>
            <person name="Wu L."/>
            <person name="Ma J."/>
        </authorList>
    </citation>
    <scope>NUCLEOTIDE SEQUENCE [LARGE SCALE GENOMIC DNA]</scope>
    <source>
        <strain evidence="2 3">JCM 14322</strain>
    </source>
</reference>
<keyword evidence="1" id="KW-0812">Transmembrane</keyword>
<evidence type="ECO:0000256" key="1">
    <source>
        <dbReference type="SAM" id="Phobius"/>
    </source>
</evidence>
<proteinExistence type="predicted"/>
<feature type="transmembrane region" description="Helical" evidence="1">
    <location>
        <begin position="142"/>
        <end position="163"/>
    </location>
</feature>
<dbReference type="InterPro" id="IPR010767">
    <property type="entry name" value="Phage_CGC-2007_Cje0229"/>
</dbReference>
<evidence type="ECO:0000313" key="2">
    <source>
        <dbReference type="EMBL" id="GAA1815011.1"/>
    </source>
</evidence>
<accession>A0ABN2M8P2</accession>
<comment type="caution">
    <text evidence="2">The sequence shown here is derived from an EMBL/GenBank/DDBJ whole genome shotgun (WGS) entry which is preliminary data.</text>
</comment>
<name>A0ABN2M8P2_9MICO</name>
<feature type="transmembrane region" description="Helical" evidence="1">
    <location>
        <begin position="169"/>
        <end position="186"/>
    </location>
</feature>
<evidence type="ECO:0000313" key="3">
    <source>
        <dbReference type="Proteomes" id="UP001500002"/>
    </source>
</evidence>
<organism evidence="2 3">
    <name type="scientific">Agromyces neolithicus</name>
    <dbReference type="NCBI Taxonomy" id="269420"/>
    <lineage>
        <taxon>Bacteria</taxon>
        <taxon>Bacillati</taxon>
        <taxon>Actinomycetota</taxon>
        <taxon>Actinomycetes</taxon>
        <taxon>Micrococcales</taxon>
        <taxon>Microbacteriaceae</taxon>
        <taxon>Agromyces</taxon>
    </lineage>
</organism>
<dbReference type="Pfam" id="PF07087">
    <property type="entry name" value="DUF1353"/>
    <property type="match status" value="1"/>
</dbReference>
<evidence type="ECO:0008006" key="4">
    <source>
        <dbReference type="Google" id="ProtNLM"/>
    </source>
</evidence>
<dbReference type="RefSeq" id="WP_344296716.1">
    <property type="nucleotide sequence ID" value="NZ_BAAANJ010000009.1"/>
</dbReference>
<dbReference type="Proteomes" id="UP001500002">
    <property type="component" value="Unassembled WGS sequence"/>
</dbReference>